<accession>A0A7J8BAE6</accession>
<reference evidence="2 3" key="1">
    <citation type="journal article" date="2020" name="Nature">
        <title>Six reference-quality genomes reveal evolution of bat adaptations.</title>
        <authorList>
            <person name="Jebb D."/>
            <person name="Huang Z."/>
            <person name="Pippel M."/>
            <person name="Hughes G.M."/>
            <person name="Lavrichenko K."/>
            <person name="Devanna P."/>
            <person name="Winkler S."/>
            <person name="Jermiin L.S."/>
            <person name="Skirmuntt E.C."/>
            <person name="Katzourakis A."/>
            <person name="Burkitt-Gray L."/>
            <person name="Ray D.A."/>
            <person name="Sullivan K.A.M."/>
            <person name="Roscito J.G."/>
            <person name="Kirilenko B.M."/>
            <person name="Davalos L.M."/>
            <person name="Corthals A.P."/>
            <person name="Power M.L."/>
            <person name="Jones G."/>
            <person name="Ransome R.D."/>
            <person name="Dechmann D.K.N."/>
            <person name="Locatelli A.G."/>
            <person name="Puechmaille S.J."/>
            <person name="Fedrigo O."/>
            <person name="Jarvis E.D."/>
            <person name="Hiller M."/>
            <person name="Vernes S.C."/>
            <person name="Myers E.W."/>
            <person name="Teeling E.C."/>
        </authorList>
    </citation>
    <scope>NUCLEOTIDE SEQUENCE [LARGE SCALE GENOMIC DNA]</scope>
    <source>
        <strain evidence="2">MRouAeg1</strain>
        <tissue evidence="2">Muscle</tissue>
    </source>
</reference>
<name>A0A7J8BAE6_ROUAE</name>
<comment type="caution">
    <text evidence="2">The sequence shown here is derived from an EMBL/GenBank/DDBJ whole genome shotgun (WGS) entry which is preliminary data.</text>
</comment>
<feature type="region of interest" description="Disordered" evidence="1">
    <location>
        <begin position="1"/>
        <end position="129"/>
    </location>
</feature>
<evidence type="ECO:0000313" key="3">
    <source>
        <dbReference type="Proteomes" id="UP000593571"/>
    </source>
</evidence>
<dbReference type="AlphaFoldDB" id="A0A7J8BAE6"/>
<evidence type="ECO:0000313" key="2">
    <source>
        <dbReference type="EMBL" id="KAF6395426.1"/>
    </source>
</evidence>
<organism evidence="2 3">
    <name type="scientific">Rousettus aegyptiacus</name>
    <name type="common">Egyptian fruit bat</name>
    <name type="synonym">Pteropus aegyptiacus</name>
    <dbReference type="NCBI Taxonomy" id="9407"/>
    <lineage>
        <taxon>Eukaryota</taxon>
        <taxon>Metazoa</taxon>
        <taxon>Chordata</taxon>
        <taxon>Craniata</taxon>
        <taxon>Vertebrata</taxon>
        <taxon>Euteleostomi</taxon>
        <taxon>Mammalia</taxon>
        <taxon>Eutheria</taxon>
        <taxon>Laurasiatheria</taxon>
        <taxon>Chiroptera</taxon>
        <taxon>Yinpterochiroptera</taxon>
        <taxon>Pteropodoidea</taxon>
        <taxon>Pteropodidae</taxon>
        <taxon>Rousettinae</taxon>
        <taxon>Rousettus</taxon>
    </lineage>
</organism>
<dbReference type="EMBL" id="JACASE010000018">
    <property type="protein sequence ID" value="KAF6395426.1"/>
    <property type="molecule type" value="Genomic_DNA"/>
</dbReference>
<feature type="compositionally biased region" description="Low complexity" evidence="1">
    <location>
        <begin position="108"/>
        <end position="129"/>
    </location>
</feature>
<sequence>MQVAEDGDVQCAHDASRRAVQDALGRRRGGGRERSPARGGPAVPGRGVSAGARWPPAAHAVSSGASSSPRTRSRSCAVPSHGGASWEPLHHPWNVRTDSAATEHGFAARRNPGAAARRPARGAGPSRTGAPLGAISEPFVCCSTLRHSRRGSIYWKMRIRLFPLKSFCTAKETIKI</sequence>
<gene>
    <name evidence="2" type="ORF">HJG63_009981</name>
</gene>
<proteinExistence type="predicted"/>
<keyword evidence="3" id="KW-1185">Reference proteome</keyword>
<feature type="compositionally biased region" description="Low complexity" evidence="1">
    <location>
        <begin position="37"/>
        <end position="77"/>
    </location>
</feature>
<protein>
    <submittedName>
        <fullName evidence="2">Uncharacterized protein</fullName>
    </submittedName>
</protein>
<evidence type="ECO:0000256" key="1">
    <source>
        <dbReference type="SAM" id="MobiDB-lite"/>
    </source>
</evidence>
<dbReference type="Proteomes" id="UP000593571">
    <property type="component" value="Unassembled WGS sequence"/>
</dbReference>